<dbReference type="OrthoDB" id="407957at2759"/>
<evidence type="ECO:0000256" key="1">
    <source>
        <dbReference type="SAM" id="MobiDB-lite"/>
    </source>
</evidence>
<name>A0A1Q9DSB7_SYMMI</name>
<comment type="caution">
    <text evidence="2">The sequence shown here is derived from an EMBL/GenBank/DDBJ whole genome shotgun (WGS) entry which is preliminary data.</text>
</comment>
<feature type="region of interest" description="Disordered" evidence="1">
    <location>
        <begin position="284"/>
        <end position="350"/>
    </location>
</feature>
<organism evidence="2 3">
    <name type="scientific">Symbiodinium microadriaticum</name>
    <name type="common">Dinoflagellate</name>
    <name type="synonym">Zooxanthella microadriatica</name>
    <dbReference type="NCBI Taxonomy" id="2951"/>
    <lineage>
        <taxon>Eukaryota</taxon>
        <taxon>Sar</taxon>
        <taxon>Alveolata</taxon>
        <taxon>Dinophyceae</taxon>
        <taxon>Suessiales</taxon>
        <taxon>Symbiodiniaceae</taxon>
        <taxon>Symbiodinium</taxon>
    </lineage>
</organism>
<feature type="compositionally biased region" description="Basic and acidic residues" evidence="1">
    <location>
        <begin position="315"/>
        <end position="325"/>
    </location>
</feature>
<reference evidence="2 3" key="1">
    <citation type="submission" date="2016-02" db="EMBL/GenBank/DDBJ databases">
        <title>Genome analysis of coral dinoflagellate symbionts highlights evolutionary adaptations to a symbiotic lifestyle.</title>
        <authorList>
            <person name="Aranda M."/>
            <person name="Li Y."/>
            <person name="Liew Y.J."/>
            <person name="Baumgarten S."/>
            <person name="Simakov O."/>
            <person name="Wilson M."/>
            <person name="Piel J."/>
            <person name="Ashoor H."/>
            <person name="Bougouffa S."/>
            <person name="Bajic V.B."/>
            <person name="Ryu T."/>
            <person name="Ravasi T."/>
            <person name="Bayer T."/>
            <person name="Micklem G."/>
            <person name="Kim H."/>
            <person name="Bhak J."/>
            <person name="Lajeunesse T.C."/>
            <person name="Voolstra C.R."/>
        </authorList>
    </citation>
    <scope>NUCLEOTIDE SEQUENCE [LARGE SCALE GENOMIC DNA]</scope>
    <source>
        <strain evidence="2 3">CCMP2467</strain>
    </source>
</reference>
<proteinExistence type="predicted"/>
<protein>
    <submittedName>
        <fullName evidence="2">Uncharacterized protein</fullName>
    </submittedName>
</protein>
<feature type="compositionally biased region" description="Polar residues" evidence="1">
    <location>
        <begin position="295"/>
        <end position="304"/>
    </location>
</feature>
<gene>
    <name evidence="2" type="ORF">AK812_SmicGene19546</name>
</gene>
<evidence type="ECO:0000313" key="3">
    <source>
        <dbReference type="Proteomes" id="UP000186817"/>
    </source>
</evidence>
<dbReference type="AlphaFoldDB" id="A0A1Q9DSB7"/>
<evidence type="ECO:0000313" key="2">
    <source>
        <dbReference type="EMBL" id="OLP98051.1"/>
    </source>
</evidence>
<keyword evidence="3" id="KW-1185">Reference proteome</keyword>
<dbReference type="EMBL" id="LSRX01000410">
    <property type="protein sequence ID" value="OLP98051.1"/>
    <property type="molecule type" value="Genomic_DNA"/>
</dbReference>
<feature type="compositionally biased region" description="Low complexity" evidence="1">
    <location>
        <begin position="305"/>
        <end position="314"/>
    </location>
</feature>
<sequence length="455" mass="49995">MDQAMAAAKYTHMQYCDAHKHIKITDGEHSIRDIPLIDSPLIKDKKFKEFFHLVKNVSSSDYQPIVDVMNSDPNRIGHLPDSVQPRDALGDQCKLQLVIWPNQDNDTYTALKLFPSKVSVPLGLAKAFSAQEVKVLNYVSCDNSGLVKKVMANSDGDMKWDPGPEELKDSPIYGWPHHIVGKACANRATGNSQSEPEYFFPLLLRDLNSEFQRTVVSMILPTMLSFGLIVLGKPGIGKTPAAIIMVMGVARFLIQSRNMDGFFPGWLSELLASPEEKEYLRSGATYDRRSEGFPTASNPATQRRASAAAASSPADGRHADGRHEGAVSTSPPITAPPAKQARTDLNESDAEPLSPVYEKWFGIVFLQRGGSTVTSIMPMKRPAAMMNELQVFETHLKKCSCGGNLSPSHEIEATHAVPCQDQSPNMEMHLCASYGCRLTFGPNFSTHDSDKVNTA</sequence>
<dbReference type="Proteomes" id="UP000186817">
    <property type="component" value="Unassembled WGS sequence"/>
</dbReference>
<accession>A0A1Q9DSB7</accession>